<comment type="similarity">
    <text evidence="11">Belongs to the tetrahydrofolate dehydrogenase/cyclohydrolase family.</text>
</comment>
<evidence type="ECO:0000256" key="9">
    <source>
        <dbReference type="ARBA" id="ARBA00023167"/>
    </source>
</evidence>
<dbReference type="GO" id="GO:0000105">
    <property type="term" value="P:L-histidine biosynthetic process"/>
    <property type="evidence" value="ECO:0007669"/>
    <property type="project" value="UniProtKB-KW"/>
</dbReference>
<keyword evidence="5 11" id="KW-0378">Hydrolase</keyword>
<gene>
    <name evidence="11" type="primary">folD</name>
    <name evidence="14" type="ORF">H6A13_07035</name>
</gene>
<dbReference type="Proteomes" id="UP000713880">
    <property type="component" value="Unassembled WGS sequence"/>
</dbReference>
<accession>A0A939BBU6</accession>
<comment type="pathway">
    <text evidence="1 11">One-carbon metabolism; tetrahydrofolate interconversion.</text>
</comment>
<dbReference type="CDD" id="cd01080">
    <property type="entry name" value="NAD_bind_m-THF_DH_Cyclohyd"/>
    <property type="match status" value="1"/>
</dbReference>
<evidence type="ECO:0000256" key="6">
    <source>
        <dbReference type="ARBA" id="ARBA00022857"/>
    </source>
</evidence>
<dbReference type="Pfam" id="PF00763">
    <property type="entry name" value="THF_DHG_CYH"/>
    <property type="match status" value="1"/>
</dbReference>
<organism evidence="14 15">
    <name type="scientific">Mordavella massiliensis</name>
    <dbReference type="NCBI Taxonomy" id="1871024"/>
    <lineage>
        <taxon>Bacteria</taxon>
        <taxon>Bacillati</taxon>
        <taxon>Bacillota</taxon>
        <taxon>Clostridia</taxon>
        <taxon>Eubacteriales</taxon>
        <taxon>Clostridiaceae</taxon>
        <taxon>Mordavella</taxon>
    </lineage>
</organism>
<protein>
    <recommendedName>
        <fullName evidence="11">Bifunctional protein FolD</fullName>
    </recommendedName>
    <domain>
        <recommendedName>
            <fullName evidence="11">Methylenetetrahydrofolate dehydrogenase</fullName>
            <ecNumber evidence="11">1.5.1.5</ecNumber>
        </recommendedName>
    </domain>
    <domain>
        <recommendedName>
            <fullName evidence="11">Methenyltetrahydrofolate cyclohydrolase</fullName>
            <ecNumber evidence="11">3.5.4.9</ecNumber>
        </recommendedName>
    </domain>
</protein>
<comment type="caution">
    <text evidence="14">The sequence shown here is derived from an EMBL/GenBank/DDBJ whole genome shotgun (WGS) entry which is preliminary data.</text>
</comment>
<dbReference type="SUPFAM" id="SSF53223">
    <property type="entry name" value="Aminoacid dehydrogenase-like, N-terminal domain"/>
    <property type="match status" value="1"/>
</dbReference>
<dbReference type="InterPro" id="IPR036291">
    <property type="entry name" value="NAD(P)-bd_dom_sf"/>
</dbReference>
<dbReference type="GO" id="GO:0004477">
    <property type="term" value="F:methenyltetrahydrofolate cyclohydrolase activity"/>
    <property type="evidence" value="ECO:0007669"/>
    <property type="project" value="UniProtKB-UniRule"/>
</dbReference>
<keyword evidence="2 11" id="KW-0554">One-carbon metabolism</keyword>
<evidence type="ECO:0000259" key="12">
    <source>
        <dbReference type="Pfam" id="PF00763"/>
    </source>
</evidence>
<dbReference type="EC" id="3.5.4.9" evidence="11"/>
<dbReference type="PRINTS" id="PR00085">
    <property type="entry name" value="THFDHDRGNASE"/>
</dbReference>
<feature type="binding site" evidence="11">
    <location>
        <begin position="165"/>
        <end position="167"/>
    </location>
    <ligand>
        <name>NADP(+)</name>
        <dbReference type="ChEBI" id="CHEBI:58349"/>
    </ligand>
</feature>
<sequence>MSIIMKGAEVAKAMKEHLIRETEALKEAGVNPCLAIIRVGARPDDLAYERGAKKRMAMVGIECRVIELPGDIGQKEFEEVFDRVNEDSTVHGILLFRPLPAHLDEEPVKAAIHSYKDVDCMSAVNIAKVFSGDATGFAPCTAEAVIQMLDHYQIDPKGKKVTVVGRSMVAGKPISMLLLDRHGTVTLCHTRTADLAAECRKAQILIAAAGRAGMITEDMAGSGAVVVDVGINVDEEGRLCGDVDFEGVQEKASYISPVPGGVGSVTTSVLAAHVLRGARYLNPLA</sequence>
<dbReference type="AlphaFoldDB" id="A0A939BBU6"/>
<feature type="binding site" evidence="11">
    <location>
        <position position="231"/>
    </location>
    <ligand>
        <name>NADP(+)</name>
        <dbReference type="ChEBI" id="CHEBI:58349"/>
    </ligand>
</feature>
<comment type="caution">
    <text evidence="11">Lacks conserved residue(s) required for the propagation of feature annotation.</text>
</comment>
<reference evidence="14" key="1">
    <citation type="submission" date="2020-08" db="EMBL/GenBank/DDBJ databases">
        <authorList>
            <person name="Cejkova D."/>
            <person name="Kubasova T."/>
            <person name="Jahodarova E."/>
            <person name="Rychlik I."/>
        </authorList>
    </citation>
    <scope>NUCLEOTIDE SEQUENCE</scope>
    <source>
        <strain evidence="14">An420c</strain>
    </source>
</reference>
<keyword evidence="7 11" id="KW-0560">Oxidoreductase</keyword>
<keyword evidence="3 11" id="KW-0028">Amino-acid biosynthesis</keyword>
<dbReference type="Pfam" id="PF02882">
    <property type="entry name" value="THF_DHG_CYH_C"/>
    <property type="match status" value="1"/>
</dbReference>
<evidence type="ECO:0000256" key="10">
    <source>
        <dbReference type="ARBA" id="ARBA00023268"/>
    </source>
</evidence>
<keyword evidence="8 11" id="KW-0368">Histidine biosynthesis</keyword>
<evidence type="ECO:0000256" key="2">
    <source>
        <dbReference type="ARBA" id="ARBA00022563"/>
    </source>
</evidence>
<dbReference type="Gene3D" id="3.40.50.10860">
    <property type="entry name" value="Leucine Dehydrogenase, chain A, domain 1"/>
    <property type="match status" value="1"/>
</dbReference>
<evidence type="ECO:0000256" key="5">
    <source>
        <dbReference type="ARBA" id="ARBA00022801"/>
    </source>
</evidence>
<dbReference type="SUPFAM" id="SSF51735">
    <property type="entry name" value="NAD(P)-binding Rossmann-fold domains"/>
    <property type="match status" value="1"/>
</dbReference>
<dbReference type="GO" id="GO:0009086">
    <property type="term" value="P:methionine biosynthetic process"/>
    <property type="evidence" value="ECO:0007669"/>
    <property type="project" value="UniProtKB-KW"/>
</dbReference>
<feature type="domain" description="Tetrahydrofolate dehydrogenase/cyclohydrolase NAD(P)-binding" evidence="13">
    <location>
        <begin position="139"/>
        <end position="278"/>
    </location>
</feature>
<dbReference type="EC" id="1.5.1.5" evidence="11"/>
<dbReference type="PANTHER" id="PTHR48099:SF5">
    <property type="entry name" value="C-1-TETRAHYDROFOLATE SYNTHASE, CYTOPLASMIC"/>
    <property type="match status" value="1"/>
</dbReference>
<evidence type="ECO:0000259" key="13">
    <source>
        <dbReference type="Pfam" id="PF02882"/>
    </source>
</evidence>
<evidence type="ECO:0000256" key="7">
    <source>
        <dbReference type="ARBA" id="ARBA00023002"/>
    </source>
</evidence>
<evidence type="ECO:0000256" key="11">
    <source>
        <dbReference type="HAMAP-Rule" id="MF_01576"/>
    </source>
</evidence>
<evidence type="ECO:0000256" key="4">
    <source>
        <dbReference type="ARBA" id="ARBA00022755"/>
    </source>
</evidence>
<evidence type="ECO:0000313" key="15">
    <source>
        <dbReference type="Proteomes" id="UP000713880"/>
    </source>
</evidence>
<keyword evidence="10 11" id="KW-0511">Multifunctional enzyme</keyword>
<proteinExistence type="inferred from homology"/>
<dbReference type="InterPro" id="IPR046346">
    <property type="entry name" value="Aminoacid_DH-like_N_sf"/>
</dbReference>
<dbReference type="Gene3D" id="3.40.50.720">
    <property type="entry name" value="NAD(P)-binding Rossmann-like Domain"/>
    <property type="match status" value="1"/>
</dbReference>
<dbReference type="GO" id="GO:0005829">
    <property type="term" value="C:cytosol"/>
    <property type="evidence" value="ECO:0007669"/>
    <property type="project" value="TreeGrafter"/>
</dbReference>
<comment type="subunit">
    <text evidence="11">Homodimer.</text>
</comment>
<evidence type="ECO:0000256" key="3">
    <source>
        <dbReference type="ARBA" id="ARBA00022605"/>
    </source>
</evidence>
<evidence type="ECO:0000256" key="1">
    <source>
        <dbReference type="ARBA" id="ARBA00004777"/>
    </source>
</evidence>
<dbReference type="GO" id="GO:0035999">
    <property type="term" value="P:tetrahydrofolate interconversion"/>
    <property type="evidence" value="ECO:0007669"/>
    <property type="project" value="UniProtKB-UniRule"/>
</dbReference>
<dbReference type="FunFam" id="3.40.50.720:FF:000094">
    <property type="entry name" value="Bifunctional protein FolD"/>
    <property type="match status" value="1"/>
</dbReference>
<keyword evidence="15" id="KW-1185">Reference proteome</keyword>
<comment type="function">
    <text evidence="11">Catalyzes the oxidation of 5,10-methylenetetrahydrofolate to 5,10-methenyltetrahydrofolate and then the hydrolysis of 5,10-methenyltetrahydrofolate to 10-formyltetrahydrofolate.</text>
</comment>
<keyword evidence="6 11" id="KW-0521">NADP</keyword>
<dbReference type="GO" id="GO:0004488">
    <property type="term" value="F:methylenetetrahydrofolate dehydrogenase (NADP+) activity"/>
    <property type="evidence" value="ECO:0007669"/>
    <property type="project" value="UniProtKB-UniRule"/>
</dbReference>
<name>A0A939BBU6_9CLOT</name>
<comment type="catalytic activity">
    <reaction evidence="11">
        <text>(6R)-5,10-methylene-5,6,7,8-tetrahydrofolate + NADP(+) = (6R)-5,10-methenyltetrahydrofolate + NADPH</text>
        <dbReference type="Rhea" id="RHEA:22812"/>
        <dbReference type="ChEBI" id="CHEBI:15636"/>
        <dbReference type="ChEBI" id="CHEBI:57455"/>
        <dbReference type="ChEBI" id="CHEBI:57783"/>
        <dbReference type="ChEBI" id="CHEBI:58349"/>
        <dbReference type="EC" id="1.5.1.5"/>
    </reaction>
</comment>
<reference evidence="14" key="2">
    <citation type="journal article" date="2021" name="Sci. Rep.">
        <title>The distribution of antibiotic resistance genes in chicken gut microbiota commensals.</title>
        <authorList>
            <person name="Juricova H."/>
            <person name="Matiasovicova J."/>
            <person name="Kubasova T."/>
            <person name="Cejkova D."/>
            <person name="Rychlik I."/>
        </authorList>
    </citation>
    <scope>NUCLEOTIDE SEQUENCE</scope>
    <source>
        <strain evidence="14">An420c</strain>
    </source>
</reference>
<dbReference type="InterPro" id="IPR020631">
    <property type="entry name" value="THF_DH/CycHdrlase_NAD-bd_dom"/>
</dbReference>
<keyword evidence="9 11" id="KW-0486">Methionine biosynthesis</keyword>
<dbReference type="GO" id="GO:0006164">
    <property type="term" value="P:purine nucleotide biosynthetic process"/>
    <property type="evidence" value="ECO:0007669"/>
    <property type="project" value="UniProtKB-KW"/>
</dbReference>
<dbReference type="InterPro" id="IPR000672">
    <property type="entry name" value="THF_DH/CycHdrlase"/>
</dbReference>
<dbReference type="InterPro" id="IPR020630">
    <property type="entry name" value="THF_DH/CycHdrlase_cat_dom"/>
</dbReference>
<dbReference type="PANTHER" id="PTHR48099">
    <property type="entry name" value="C-1-TETRAHYDROFOLATE SYNTHASE, CYTOPLASMIC-RELATED"/>
    <property type="match status" value="1"/>
</dbReference>
<dbReference type="EMBL" id="JACJLV010000019">
    <property type="protein sequence ID" value="MBM6826854.1"/>
    <property type="molecule type" value="Genomic_DNA"/>
</dbReference>
<dbReference type="HAMAP" id="MF_01576">
    <property type="entry name" value="THF_DHG_CYH"/>
    <property type="match status" value="1"/>
</dbReference>
<dbReference type="RefSeq" id="WP_204908902.1">
    <property type="nucleotide sequence ID" value="NZ_JACJLV010000019.1"/>
</dbReference>
<evidence type="ECO:0000313" key="14">
    <source>
        <dbReference type="EMBL" id="MBM6826854.1"/>
    </source>
</evidence>
<evidence type="ECO:0000256" key="8">
    <source>
        <dbReference type="ARBA" id="ARBA00023102"/>
    </source>
</evidence>
<comment type="catalytic activity">
    <reaction evidence="11">
        <text>(6R)-5,10-methenyltetrahydrofolate + H2O = (6R)-10-formyltetrahydrofolate + H(+)</text>
        <dbReference type="Rhea" id="RHEA:23700"/>
        <dbReference type="ChEBI" id="CHEBI:15377"/>
        <dbReference type="ChEBI" id="CHEBI:15378"/>
        <dbReference type="ChEBI" id="CHEBI:57455"/>
        <dbReference type="ChEBI" id="CHEBI:195366"/>
        <dbReference type="EC" id="3.5.4.9"/>
    </reaction>
</comment>
<feature type="domain" description="Tetrahydrofolate dehydrogenase/cyclohydrolase catalytic" evidence="12">
    <location>
        <begin position="5"/>
        <end position="119"/>
    </location>
</feature>
<keyword evidence="4 11" id="KW-0658">Purine biosynthesis</keyword>